<feature type="domain" description="EMI" evidence="5">
    <location>
        <begin position="33"/>
        <end position="108"/>
    </location>
</feature>
<dbReference type="InterPro" id="IPR000742">
    <property type="entry name" value="EGF"/>
</dbReference>
<dbReference type="Gene3D" id="2.10.25.10">
    <property type="entry name" value="Laminin"/>
    <property type="match status" value="1"/>
</dbReference>
<dbReference type="InterPro" id="IPR001881">
    <property type="entry name" value="EGF-like_Ca-bd_dom"/>
</dbReference>
<gene>
    <name evidence="6" type="ORF">F7725_007356</name>
</gene>
<feature type="chain" id="PRO_5029636131" description="EMI domain-containing protein" evidence="4">
    <location>
        <begin position="20"/>
        <end position="260"/>
    </location>
</feature>
<evidence type="ECO:0000256" key="1">
    <source>
        <dbReference type="ARBA" id="ARBA00022536"/>
    </source>
</evidence>
<keyword evidence="1" id="KW-0245">EGF-like domain</keyword>
<dbReference type="Proteomes" id="UP000518266">
    <property type="component" value="Unassembled WGS sequence"/>
</dbReference>
<name>A0A7J5XWI8_DISMA</name>
<dbReference type="InterPro" id="IPR011489">
    <property type="entry name" value="EMI_domain"/>
</dbReference>
<dbReference type="Pfam" id="PF07645">
    <property type="entry name" value="EGF_CA"/>
    <property type="match status" value="1"/>
</dbReference>
<organism evidence="6 7">
    <name type="scientific">Dissostichus mawsoni</name>
    <name type="common">Antarctic cod</name>
    <dbReference type="NCBI Taxonomy" id="36200"/>
    <lineage>
        <taxon>Eukaryota</taxon>
        <taxon>Metazoa</taxon>
        <taxon>Chordata</taxon>
        <taxon>Craniata</taxon>
        <taxon>Vertebrata</taxon>
        <taxon>Euteleostomi</taxon>
        <taxon>Actinopterygii</taxon>
        <taxon>Neopterygii</taxon>
        <taxon>Teleostei</taxon>
        <taxon>Neoteleostei</taxon>
        <taxon>Acanthomorphata</taxon>
        <taxon>Eupercaria</taxon>
        <taxon>Perciformes</taxon>
        <taxon>Notothenioidei</taxon>
        <taxon>Nototheniidae</taxon>
        <taxon>Dissostichus</taxon>
    </lineage>
</organism>
<evidence type="ECO:0000256" key="2">
    <source>
        <dbReference type="ARBA" id="ARBA00022729"/>
    </source>
</evidence>
<comment type="caution">
    <text evidence="6">The sequence shown here is derived from an EMBL/GenBank/DDBJ whole genome shotgun (WGS) entry which is preliminary data.</text>
</comment>
<accession>A0A7J5XWI8</accession>
<dbReference type="InterPro" id="IPR049883">
    <property type="entry name" value="NOTCH1_EGF-like"/>
</dbReference>
<evidence type="ECO:0000256" key="3">
    <source>
        <dbReference type="ARBA" id="ARBA00023157"/>
    </source>
</evidence>
<evidence type="ECO:0000256" key="4">
    <source>
        <dbReference type="SAM" id="SignalP"/>
    </source>
</evidence>
<evidence type="ECO:0000313" key="6">
    <source>
        <dbReference type="EMBL" id="KAF3841494.1"/>
    </source>
</evidence>
<dbReference type="CDD" id="cd00054">
    <property type="entry name" value="EGF_CA"/>
    <property type="match status" value="1"/>
</dbReference>
<keyword evidence="7" id="KW-1185">Reference proteome</keyword>
<dbReference type="AlphaFoldDB" id="A0A7J5XWI8"/>
<dbReference type="SUPFAM" id="SSF57196">
    <property type="entry name" value="EGF/Laminin"/>
    <property type="match status" value="1"/>
</dbReference>
<dbReference type="SMART" id="SM00179">
    <property type="entry name" value="EGF_CA"/>
    <property type="match status" value="1"/>
</dbReference>
<evidence type="ECO:0000259" key="5">
    <source>
        <dbReference type="PROSITE" id="PS51041"/>
    </source>
</evidence>
<evidence type="ECO:0000313" key="7">
    <source>
        <dbReference type="Proteomes" id="UP000518266"/>
    </source>
</evidence>
<reference evidence="6 7" key="1">
    <citation type="submission" date="2020-03" db="EMBL/GenBank/DDBJ databases">
        <title>Dissostichus mawsoni Genome sequencing and assembly.</title>
        <authorList>
            <person name="Park H."/>
        </authorList>
    </citation>
    <scope>NUCLEOTIDE SEQUENCE [LARGE SCALE GENOMIC DNA]</scope>
    <source>
        <strain evidence="6">DM0001</strain>
        <tissue evidence="6">Muscle</tissue>
    </source>
</reference>
<sequence>MSWMLSICVATALLALCRGQNTEHEGNSLSASGYRLCTYNETRNVSLLVMHAVPYTVTKPCGGWLHWKTCTVTLYRMTHETETRTVKQQGTRCCPGHDPVQLQMECITDLRAVSGTLTARAGKNAVRVPFVTSAVILQPVHPFRTATSILIACNLTLSLHTVTSELHLLLKHIQEVCGECALSALRGCSPHSDCNNTVGSYLCSCHQGYVDVDPSNPGAHCTADVRVETTPQPCLTSVPPMNTTTISALQQHPGACEEHH</sequence>
<keyword evidence="3" id="KW-1015">Disulfide bond</keyword>
<dbReference type="GO" id="GO:0005509">
    <property type="term" value="F:calcium ion binding"/>
    <property type="evidence" value="ECO:0007669"/>
    <property type="project" value="InterPro"/>
</dbReference>
<feature type="signal peptide" evidence="4">
    <location>
        <begin position="1"/>
        <end position="19"/>
    </location>
</feature>
<protein>
    <recommendedName>
        <fullName evidence="5">EMI domain-containing protein</fullName>
    </recommendedName>
</protein>
<keyword evidence="2 4" id="KW-0732">Signal</keyword>
<dbReference type="OrthoDB" id="10040649at2759"/>
<dbReference type="EMBL" id="JAAKFY010000020">
    <property type="protein sequence ID" value="KAF3841494.1"/>
    <property type="molecule type" value="Genomic_DNA"/>
</dbReference>
<dbReference type="SMART" id="SM00181">
    <property type="entry name" value="EGF"/>
    <property type="match status" value="1"/>
</dbReference>
<dbReference type="PROSITE" id="PS51041">
    <property type="entry name" value="EMI"/>
    <property type="match status" value="1"/>
</dbReference>
<proteinExistence type="predicted"/>